<dbReference type="InterPro" id="IPR056874">
    <property type="entry name" value="PHD_dom_pln"/>
</dbReference>
<dbReference type="AlphaFoldDB" id="A0A5P1FXS0"/>
<dbReference type="GO" id="GO:0008270">
    <property type="term" value="F:zinc ion binding"/>
    <property type="evidence" value="ECO:0007669"/>
    <property type="project" value="UniProtKB-KW"/>
</dbReference>
<dbReference type="InterPro" id="IPR013083">
    <property type="entry name" value="Znf_RING/FYVE/PHD"/>
</dbReference>
<dbReference type="InterPro" id="IPR019786">
    <property type="entry name" value="Zinc_finger_PHD-type_CS"/>
</dbReference>
<feature type="domain" description="PHD-type zinc finger plants" evidence="5">
    <location>
        <begin position="21"/>
        <end position="65"/>
    </location>
</feature>
<accession>A0A5P1FXS0</accession>
<sequence length="126" mass="14220">MDEKEAKAQSDGGDGSTACCCICGDVGFSDALLRCPCCRYRLQHTYCSRMYPDRIEIENWACEWCIHKQQQQEGEERTRKKLRPGNGPLGPKNKSSKAADRWRKLARAAKMGSGQRYKLLADVICS</sequence>
<evidence type="ECO:0000256" key="3">
    <source>
        <dbReference type="ARBA" id="ARBA00022833"/>
    </source>
</evidence>
<keyword evidence="7" id="KW-1185">Reference proteome</keyword>
<keyword evidence="1" id="KW-0479">Metal-binding</keyword>
<dbReference type="PANTHER" id="PTHR33779:SF1">
    <property type="entry name" value="EXPRESSED PROTEIN"/>
    <property type="match status" value="1"/>
</dbReference>
<dbReference type="Pfam" id="PF25054">
    <property type="entry name" value="PHD_pln"/>
    <property type="match status" value="1"/>
</dbReference>
<dbReference type="PROSITE" id="PS01359">
    <property type="entry name" value="ZF_PHD_1"/>
    <property type="match status" value="1"/>
</dbReference>
<dbReference type="SUPFAM" id="SSF57903">
    <property type="entry name" value="FYVE/PHD zinc finger"/>
    <property type="match status" value="1"/>
</dbReference>
<dbReference type="Gramene" id="ONK82060">
    <property type="protein sequence ID" value="ONK82060"/>
    <property type="gene ID" value="A4U43_C01F35710"/>
</dbReference>
<protein>
    <recommendedName>
        <fullName evidence="5">PHD-type zinc finger plants domain-containing protein</fullName>
    </recommendedName>
</protein>
<evidence type="ECO:0000256" key="1">
    <source>
        <dbReference type="ARBA" id="ARBA00022723"/>
    </source>
</evidence>
<organism evidence="6 7">
    <name type="scientific">Asparagus officinalis</name>
    <name type="common">Garden asparagus</name>
    <dbReference type="NCBI Taxonomy" id="4686"/>
    <lineage>
        <taxon>Eukaryota</taxon>
        <taxon>Viridiplantae</taxon>
        <taxon>Streptophyta</taxon>
        <taxon>Embryophyta</taxon>
        <taxon>Tracheophyta</taxon>
        <taxon>Spermatophyta</taxon>
        <taxon>Magnoliopsida</taxon>
        <taxon>Liliopsida</taxon>
        <taxon>Asparagales</taxon>
        <taxon>Asparagaceae</taxon>
        <taxon>Asparagoideae</taxon>
        <taxon>Asparagus</taxon>
    </lineage>
</organism>
<name>A0A5P1FXS0_ASPOF</name>
<evidence type="ECO:0000259" key="5">
    <source>
        <dbReference type="Pfam" id="PF25054"/>
    </source>
</evidence>
<dbReference type="InterPro" id="IPR011011">
    <property type="entry name" value="Znf_FYVE_PHD"/>
</dbReference>
<evidence type="ECO:0000313" key="6">
    <source>
        <dbReference type="EMBL" id="ONK82060.1"/>
    </source>
</evidence>
<dbReference type="EMBL" id="CM007381">
    <property type="protein sequence ID" value="ONK82060.1"/>
    <property type="molecule type" value="Genomic_DNA"/>
</dbReference>
<proteinExistence type="predicted"/>
<dbReference type="OrthoDB" id="1935489at2759"/>
<dbReference type="Gene3D" id="3.30.40.10">
    <property type="entry name" value="Zinc/RING finger domain, C3HC4 (zinc finger)"/>
    <property type="match status" value="1"/>
</dbReference>
<gene>
    <name evidence="6" type="ORF">A4U43_C01F35710</name>
</gene>
<dbReference type="Proteomes" id="UP000243459">
    <property type="component" value="Chromosome 1"/>
</dbReference>
<evidence type="ECO:0000313" key="7">
    <source>
        <dbReference type="Proteomes" id="UP000243459"/>
    </source>
</evidence>
<keyword evidence="2" id="KW-0863">Zinc-finger</keyword>
<feature type="region of interest" description="Disordered" evidence="4">
    <location>
        <begin position="70"/>
        <end position="100"/>
    </location>
</feature>
<dbReference type="PANTHER" id="PTHR33779">
    <property type="entry name" value="EXPRESSED PROTEIN"/>
    <property type="match status" value="1"/>
</dbReference>
<reference evidence="7" key="1">
    <citation type="journal article" date="2017" name="Nat. Commun.">
        <title>The asparagus genome sheds light on the origin and evolution of a young Y chromosome.</title>
        <authorList>
            <person name="Harkess A."/>
            <person name="Zhou J."/>
            <person name="Xu C."/>
            <person name="Bowers J.E."/>
            <person name="Van der Hulst R."/>
            <person name="Ayyampalayam S."/>
            <person name="Mercati F."/>
            <person name="Riccardi P."/>
            <person name="McKain M.R."/>
            <person name="Kakrana A."/>
            <person name="Tang H."/>
            <person name="Ray J."/>
            <person name="Groenendijk J."/>
            <person name="Arikit S."/>
            <person name="Mathioni S.M."/>
            <person name="Nakano M."/>
            <person name="Shan H."/>
            <person name="Telgmann-Rauber A."/>
            <person name="Kanno A."/>
            <person name="Yue Z."/>
            <person name="Chen H."/>
            <person name="Li W."/>
            <person name="Chen Y."/>
            <person name="Xu X."/>
            <person name="Zhang Y."/>
            <person name="Luo S."/>
            <person name="Chen H."/>
            <person name="Gao J."/>
            <person name="Mao Z."/>
            <person name="Pires J.C."/>
            <person name="Luo M."/>
            <person name="Kudrna D."/>
            <person name="Wing R.A."/>
            <person name="Meyers B.C."/>
            <person name="Yi K."/>
            <person name="Kong H."/>
            <person name="Lavrijsen P."/>
            <person name="Sunseri F."/>
            <person name="Falavigna A."/>
            <person name="Ye Y."/>
            <person name="Leebens-Mack J.H."/>
            <person name="Chen G."/>
        </authorList>
    </citation>
    <scope>NUCLEOTIDE SEQUENCE [LARGE SCALE GENOMIC DNA]</scope>
    <source>
        <strain evidence="7">cv. DH0086</strain>
    </source>
</reference>
<evidence type="ECO:0000256" key="4">
    <source>
        <dbReference type="SAM" id="MobiDB-lite"/>
    </source>
</evidence>
<evidence type="ECO:0000256" key="2">
    <source>
        <dbReference type="ARBA" id="ARBA00022771"/>
    </source>
</evidence>
<keyword evidence="3" id="KW-0862">Zinc</keyword>